<gene>
    <name evidence="8" type="ORF">DCC35_01360</name>
</gene>
<keyword evidence="2" id="KW-0949">S-adenosyl-L-methionine</keyword>
<comment type="cofactor">
    <cofactor evidence="1">
        <name>[4Fe-4S] cluster</name>
        <dbReference type="ChEBI" id="CHEBI:49883"/>
    </cofactor>
</comment>
<dbReference type="InterPro" id="IPR023885">
    <property type="entry name" value="4Fe4S-binding_SPASM_dom"/>
</dbReference>
<dbReference type="GO" id="GO:0046872">
    <property type="term" value="F:metal ion binding"/>
    <property type="evidence" value="ECO:0007669"/>
    <property type="project" value="UniProtKB-KW"/>
</dbReference>
<dbReference type="Pfam" id="PF13186">
    <property type="entry name" value="SPASM"/>
    <property type="match status" value="1"/>
</dbReference>
<evidence type="ECO:0000259" key="6">
    <source>
        <dbReference type="Pfam" id="PF04055"/>
    </source>
</evidence>
<dbReference type="GO" id="GO:0051536">
    <property type="term" value="F:iron-sulfur cluster binding"/>
    <property type="evidence" value="ECO:0007669"/>
    <property type="project" value="UniProtKB-KW"/>
</dbReference>
<dbReference type="EMBL" id="CP028923">
    <property type="protein sequence ID" value="QCK13495.1"/>
    <property type="molecule type" value="Genomic_DNA"/>
</dbReference>
<dbReference type="KEGG" id="fpf:DCC35_01360"/>
<evidence type="ECO:0000256" key="4">
    <source>
        <dbReference type="ARBA" id="ARBA00023004"/>
    </source>
</evidence>
<evidence type="ECO:0000256" key="1">
    <source>
        <dbReference type="ARBA" id="ARBA00001966"/>
    </source>
</evidence>
<keyword evidence="5" id="KW-0411">Iron-sulfur</keyword>
<keyword evidence="9" id="KW-1185">Reference proteome</keyword>
<evidence type="ECO:0000259" key="7">
    <source>
        <dbReference type="Pfam" id="PF13186"/>
    </source>
</evidence>
<feature type="domain" description="Radical SAM core" evidence="6">
    <location>
        <begin position="120"/>
        <end position="291"/>
    </location>
</feature>
<dbReference type="Gene3D" id="3.20.20.70">
    <property type="entry name" value="Aldolase class I"/>
    <property type="match status" value="2"/>
</dbReference>
<dbReference type="SFLD" id="SFLDS00029">
    <property type="entry name" value="Radical_SAM"/>
    <property type="match status" value="1"/>
</dbReference>
<keyword evidence="4" id="KW-0408">Iron</keyword>
<reference evidence="8 9" key="1">
    <citation type="submission" date="2018-04" db="EMBL/GenBank/DDBJ databases">
        <title>Complete genome uncultured novel isolate.</title>
        <authorList>
            <person name="Merlino G."/>
        </authorList>
    </citation>
    <scope>NUCLEOTIDE SEQUENCE [LARGE SCALE GENOMIC DNA]</scope>
    <source>
        <strain evidence="9">R1DC9</strain>
    </source>
</reference>
<sequence length="357" mass="40717">MGSSVSDTNKAFCILPWIHFHVGLHGRVQPCCISSKPMGNINQESLGEIWNGEKFRELRAKMLAGKKVKACKSCYALEDSGAESLRQENNKKFSQHMDLVQNTDSDGSITSQPIYWDLRFSNVCNFKCRTCWHGASSKWFDEAKENGNTAADQAIIKNIEDVDRFFEENRELLIQADEFYFAGGEPLIMEEHYSLLNLLTDSGAQPALRYNTNLSLLSFKGRKVTDLWAHFDDVEVMVSIDGIGQHGESIRTGQNFQKLEDNLRYLLDNTAVRVLISPTISSLNVGQLPEIYDWWLNAGGKDEGWYVNILQRPKEFNIKCIPVDEKAIIVKELKKSQDQFYYSKYARGLSEILKFIN</sequence>
<feature type="domain" description="4Fe4S-binding SPASM" evidence="7">
    <location>
        <begin position="13"/>
        <end position="75"/>
    </location>
</feature>
<evidence type="ECO:0000313" key="9">
    <source>
        <dbReference type="Proteomes" id="UP000298616"/>
    </source>
</evidence>
<organism evidence="8 9">
    <name type="scientific">Mangrovivirga cuniculi</name>
    <dbReference type="NCBI Taxonomy" id="2715131"/>
    <lineage>
        <taxon>Bacteria</taxon>
        <taxon>Pseudomonadati</taxon>
        <taxon>Bacteroidota</taxon>
        <taxon>Cytophagia</taxon>
        <taxon>Cytophagales</taxon>
        <taxon>Mangrovivirgaceae</taxon>
        <taxon>Mangrovivirga</taxon>
    </lineage>
</organism>
<dbReference type="GO" id="GO:0003824">
    <property type="term" value="F:catalytic activity"/>
    <property type="evidence" value="ECO:0007669"/>
    <property type="project" value="InterPro"/>
</dbReference>
<dbReference type="OrthoDB" id="5292692at2"/>
<accession>A0A4D7JRC0</accession>
<name>A0A4D7JRC0_9BACT</name>
<keyword evidence="3" id="KW-0479">Metal-binding</keyword>
<dbReference type="InterPro" id="IPR007197">
    <property type="entry name" value="rSAM"/>
</dbReference>
<evidence type="ECO:0000256" key="5">
    <source>
        <dbReference type="ARBA" id="ARBA00023014"/>
    </source>
</evidence>
<evidence type="ECO:0000313" key="8">
    <source>
        <dbReference type="EMBL" id="QCK13495.1"/>
    </source>
</evidence>
<dbReference type="NCBIfam" id="NF033640">
    <property type="entry name" value="N_Twi_rSAM"/>
    <property type="match status" value="1"/>
</dbReference>
<dbReference type="Proteomes" id="UP000298616">
    <property type="component" value="Chromosome"/>
</dbReference>
<dbReference type="InterPro" id="IPR013785">
    <property type="entry name" value="Aldolase_TIM"/>
</dbReference>
<proteinExistence type="predicted"/>
<protein>
    <submittedName>
        <fullName evidence="8">Uncharacterized protein</fullName>
    </submittedName>
</protein>
<dbReference type="SUPFAM" id="SSF102114">
    <property type="entry name" value="Radical SAM enzymes"/>
    <property type="match status" value="2"/>
</dbReference>
<evidence type="ECO:0000256" key="2">
    <source>
        <dbReference type="ARBA" id="ARBA00022691"/>
    </source>
</evidence>
<dbReference type="AlphaFoldDB" id="A0A4D7JRC0"/>
<dbReference type="PANTHER" id="PTHR11228:SF7">
    <property type="entry name" value="PQQA PEPTIDE CYCLASE"/>
    <property type="match status" value="1"/>
</dbReference>
<dbReference type="InterPro" id="IPR058240">
    <property type="entry name" value="rSAM_sf"/>
</dbReference>
<dbReference type="PANTHER" id="PTHR11228">
    <property type="entry name" value="RADICAL SAM DOMAIN PROTEIN"/>
    <property type="match status" value="1"/>
</dbReference>
<dbReference type="InterPro" id="IPR050377">
    <property type="entry name" value="Radical_SAM_PqqE_MftC-like"/>
</dbReference>
<evidence type="ECO:0000256" key="3">
    <source>
        <dbReference type="ARBA" id="ARBA00022723"/>
    </source>
</evidence>
<dbReference type="Pfam" id="PF04055">
    <property type="entry name" value="Radical_SAM"/>
    <property type="match status" value="1"/>
</dbReference>
<dbReference type="RefSeq" id="WP_137089090.1">
    <property type="nucleotide sequence ID" value="NZ_CP028923.1"/>
</dbReference>
<dbReference type="CDD" id="cd21109">
    <property type="entry name" value="SPASM"/>
    <property type="match status" value="1"/>
</dbReference>